<dbReference type="Gene3D" id="3.30.1360.120">
    <property type="entry name" value="Probable tRNA modification gtpase trme, domain 1"/>
    <property type="match status" value="1"/>
</dbReference>
<proteinExistence type="predicted"/>
<feature type="domain" description="GCVT N-terminal" evidence="1">
    <location>
        <begin position="8"/>
        <end position="102"/>
    </location>
</feature>
<dbReference type="Pfam" id="PF01571">
    <property type="entry name" value="GCV_T"/>
    <property type="match status" value="1"/>
</dbReference>
<organism evidence="2">
    <name type="scientific">marine metagenome</name>
    <dbReference type="NCBI Taxonomy" id="408172"/>
    <lineage>
        <taxon>unclassified sequences</taxon>
        <taxon>metagenomes</taxon>
        <taxon>ecological metagenomes</taxon>
    </lineage>
</organism>
<reference evidence="2" key="1">
    <citation type="submission" date="2018-05" db="EMBL/GenBank/DDBJ databases">
        <authorList>
            <person name="Lanie J.A."/>
            <person name="Ng W.-L."/>
            <person name="Kazmierczak K.M."/>
            <person name="Andrzejewski T.M."/>
            <person name="Davidsen T.M."/>
            <person name="Wayne K.J."/>
            <person name="Tettelin H."/>
            <person name="Glass J.I."/>
            <person name="Rusch D."/>
            <person name="Podicherti R."/>
            <person name="Tsui H.-C.T."/>
            <person name="Winkler M.E."/>
        </authorList>
    </citation>
    <scope>NUCLEOTIDE SEQUENCE</scope>
</reference>
<dbReference type="InterPro" id="IPR006222">
    <property type="entry name" value="GCVT_N"/>
</dbReference>
<accession>A0A382R6W0</accession>
<feature type="non-terminal residue" evidence="2">
    <location>
        <position position="102"/>
    </location>
</feature>
<dbReference type="InterPro" id="IPR028896">
    <property type="entry name" value="GcvT/YgfZ/DmdA"/>
</dbReference>
<sequence>MELRKSPLHTKHIESNAKLVNFAGWEMPVSFSGLIQEHESVRNSIGFFDISHMGVISVRGTNPKEYIQKFFPTNLYSIATGQGCYSFFLNNDGGIIDDLIIY</sequence>
<dbReference type="AlphaFoldDB" id="A0A382R6W0"/>
<dbReference type="PANTHER" id="PTHR43757:SF2">
    <property type="entry name" value="AMINOMETHYLTRANSFERASE, MITOCHONDRIAL"/>
    <property type="match status" value="1"/>
</dbReference>
<name>A0A382R6W0_9ZZZZ</name>
<dbReference type="SUPFAM" id="SSF103025">
    <property type="entry name" value="Folate-binding domain"/>
    <property type="match status" value="1"/>
</dbReference>
<evidence type="ECO:0000259" key="1">
    <source>
        <dbReference type="Pfam" id="PF01571"/>
    </source>
</evidence>
<evidence type="ECO:0000313" key="2">
    <source>
        <dbReference type="EMBL" id="SVC93426.1"/>
    </source>
</evidence>
<gene>
    <name evidence="2" type="ORF">METZ01_LOCUS346280</name>
</gene>
<dbReference type="EMBL" id="UINC01119537">
    <property type="protein sequence ID" value="SVC93426.1"/>
    <property type="molecule type" value="Genomic_DNA"/>
</dbReference>
<dbReference type="PANTHER" id="PTHR43757">
    <property type="entry name" value="AMINOMETHYLTRANSFERASE"/>
    <property type="match status" value="1"/>
</dbReference>
<dbReference type="InterPro" id="IPR027266">
    <property type="entry name" value="TrmE/GcvT-like"/>
</dbReference>
<protein>
    <recommendedName>
        <fullName evidence="1">GCVT N-terminal domain-containing protein</fullName>
    </recommendedName>
</protein>
<dbReference type="Gene3D" id="3.30.70.1400">
    <property type="entry name" value="Aminomethyltransferase beta-barrel domains"/>
    <property type="match status" value="1"/>
</dbReference>